<dbReference type="InterPro" id="IPR011519">
    <property type="entry name" value="UnbV_ASPIC"/>
</dbReference>
<feature type="region of interest" description="Disordered" evidence="2">
    <location>
        <begin position="169"/>
        <end position="189"/>
    </location>
</feature>
<proteinExistence type="predicted"/>
<keyword evidence="5" id="KW-1185">Reference proteome</keyword>
<dbReference type="Proteomes" id="UP000887567">
    <property type="component" value="Unplaced"/>
</dbReference>
<dbReference type="Gene3D" id="2.130.10.130">
    <property type="entry name" value="Integrin alpha, N-terminal"/>
    <property type="match status" value="2"/>
</dbReference>
<evidence type="ECO:0000256" key="1">
    <source>
        <dbReference type="ARBA" id="ARBA00022729"/>
    </source>
</evidence>
<evidence type="ECO:0000313" key="5">
    <source>
        <dbReference type="Proteomes" id="UP000887567"/>
    </source>
</evidence>
<dbReference type="KEGG" id="epa:110246713"/>
<dbReference type="PANTHER" id="PTHR16026">
    <property type="entry name" value="CARTILAGE ACIDIC PROTEIN 1"/>
    <property type="match status" value="1"/>
</dbReference>
<protein>
    <recommendedName>
        <fullName evidence="3">ASPIC/UnbV domain-containing protein</fullName>
    </recommendedName>
</protein>
<dbReference type="OrthoDB" id="10022113at2759"/>
<dbReference type="InterPro" id="IPR027039">
    <property type="entry name" value="Crtac1"/>
</dbReference>
<feature type="domain" description="ASPIC/UnbV" evidence="3">
    <location>
        <begin position="236"/>
        <end position="302"/>
    </location>
</feature>
<dbReference type="RefSeq" id="XP_020908737.1">
    <property type="nucleotide sequence ID" value="XM_021053078.1"/>
</dbReference>
<evidence type="ECO:0000256" key="2">
    <source>
        <dbReference type="SAM" id="MobiDB-lite"/>
    </source>
</evidence>
<name>A0A913XQS1_EXADI</name>
<keyword evidence="1" id="KW-0732">Signal</keyword>
<dbReference type="AlphaFoldDB" id="A0A913XQS1"/>
<organism evidence="4 5">
    <name type="scientific">Exaiptasia diaphana</name>
    <name type="common">Tropical sea anemone</name>
    <name type="synonym">Aiptasia pulchella</name>
    <dbReference type="NCBI Taxonomy" id="2652724"/>
    <lineage>
        <taxon>Eukaryota</taxon>
        <taxon>Metazoa</taxon>
        <taxon>Cnidaria</taxon>
        <taxon>Anthozoa</taxon>
        <taxon>Hexacorallia</taxon>
        <taxon>Actiniaria</taxon>
        <taxon>Aiptasiidae</taxon>
        <taxon>Exaiptasia</taxon>
    </lineage>
</organism>
<dbReference type="EnsemblMetazoa" id="XM_021053078.1">
    <property type="protein sequence ID" value="XP_020908737.1"/>
    <property type="gene ID" value="LOC110246713"/>
</dbReference>
<dbReference type="Pfam" id="PF13517">
    <property type="entry name" value="FG-GAP_3"/>
    <property type="match status" value="2"/>
</dbReference>
<dbReference type="GeneID" id="110246713"/>
<dbReference type="InterPro" id="IPR028994">
    <property type="entry name" value="Integrin_alpha_N"/>
</dbReference>
<evidence type="ECO:0000259" key="3">
    <source>
        <dbReference type="Pfam" id="PF07593"/>
    </source>
</evidence>
<dbReference type="Pfam" id="PF07593">
    <property type="entry name" value="UnbV_ASPIC"/>
    <property type="match status" value="1"/>
</dbReference>
<dbReference type="PANTHER" id="PTHR16026:SF0">
    <property type="entry name" value="CARTILAGE ACIDIC PROTEIN 1"/>
    <property type="match status" value="1"/>
</dbReference>
<evidence type="ECO:0000313" key="4">
    <source>
        <dbReference type="EnsemblMetazoa" id="XP_020908737.1"/>
    </source>
</evidence>
<reference evidence="4" key="1">
    <citation type="submission" date="2022-11" db="UniProtKB">
        <authorList>
            <consortium name="EnsemblMetazoa"/>
        </authorList>
    </citation>
    <scope>IDENTIFICATION</scope>
</reference>
<dbReference type="SUPFAM" id="SSF69318">
    <property type="entry name" value="Integrin alpha N-terminal domain"/>
    <property type="match status" value="1"/>
</dbReference>
<accession>A0A913XQS1</accession>
<dbReference type="InterPro" id="IPR013517">
    <property type="entry name" value="FG-GAP"/>
</dbReference>
<sequence length="307" mass="34089">MFGLGVAWLDADGDGWQDLYVANDTTPNFLYLNKKDGTFEEMSYLLGVAVSEDGKEQGSMGIAVGDYRNEGWLSLFVTNFSEEYNTLYHNHEGGYFSDASFRTKTAAVSVRYVGWGTSFLDVDNDGWLDLFLVNGHVYPQIDQIQLEASAPYRQRRMLFHNRGDGTFDEVVGGPKDPMGQETVSRGTAVGDLDNDGRLDVVISDLDGRAQVLRNETENAGHWLQIHLQGKGLNRDAVGSLIKVRTGKSTMIRPVRSGTGYLSQDDLRQHFGLGSAKTVDEIEVIWPDGSKSVQKKIAVDQILKIRQP</sequence>